<feature type="domain" description="PNPLA" evidence="4">
    <location>
        <begin position="9"/>
        <end position="210"/>
    </location>
</feature>
<dbReference type="GO" id="GO:0046486">
    <property type="term" value="P:glycerolipid metabolic process"/>
    <property type="evidence" value="ECO:0007669"/>
    <property type="project" value="UniProtKB-ARBA"/>
</dbReference>
<dbReference type="GO" id="GO:0043531">
    <property type="term" value="F:ADP binding"/>
    <property type="evidence" value="ECO:0007669"/>
    <property type="project" value="InterPro"/>
</dbReference>
<dbReference type="Gene3D" id="1.25.40.10">
    <property type="entry name" value="Tetratricopeptide repeat domain"/>
    <property type="match status" value="2"/>
</dbReference>
<dbReference type="OrthoDB" id="626167at2759"/>
<dbReference type="Pfam" id="PF01734">
    <property type="entry name" value="Patatin"/>
    <property type="match status" value="1"/>
</dbReference>
<dbReference type="InterPro" id="IPR016035">
    <property type="entry name" value="Acyl_Trfase/lysoPLipase"/>
</dbReference>
<dbReference type="GO" id="GO:0016042">
    <property type="term" value="P:lipid catabolic process"/>
    <property type="evidence" value="ECO:0007669"/>
    <property type="project" value="UniProtKB-UniRule"/>
</dbReference>
<keyword evidence="2" id="KW-0442">Lipid degradation</keyword>
<proteinExistence type="predicted"/>
<feature type="short sequence motif" description="GXSXG" evidence="2">
    <location>
        <begin position="53"/>
        <end position="57"/>
    </location>
</feature>
<keyword evidence="2" id="KW-0378">Hydrolase</keyword>
<dbReference type="SUPFAM" id="SSF52151">
    <property type="entry name" value="FabD/lysophospholipase-like"/>
    <property type="match status" value="1"/>
</dbReference>
<accession>A0A0F2M0J4</accession>
<dbReference type="Gene3D" id="3.40.50.300">
    <property type="entry name" value="P-loop containing nucleotide triphosphate hydrolases"/>
    <property type="match status" value="1"/>
</dbReference>
<dbReference type="GeneID" id="27666003"/>
<dbReference type="VEuPathDB" id="FungiDB:SPSK_03911"/>
<evidence type="ECO:0000313" key="6">
    <source>
        <dbReference type="Proteomes" id="UP000033710"/>
    </source>
</evidence>
<dbReference type="InterPro" id="IPR027417">
    <property type="entry name" value="P-loop_NTPase"/>
</dbReference>
<dbReference type="SUPFAM" id="SSF48452">
    <property type="entry name" value="TPR-like"/>
    <property type="match status" value="2"/>
</dbReference>
<dbReference type="GO" id="GO:0016787">
    <property type="term" value="F:hydrolase activity"/>
    <property type="evidence" value="ECO:0007669"/>
    <property type="project" value="UniProtKB-UniRule"/>
</dbReference>
<dbReference type="EMBL" id="AXCR01000010">
    <property type="protein sequence ID" value="KJR83222.1"/>
    <property type="molecule type" value="Genomic_DNA"/>
</dbReference>
<dbReference type="Pfam" id="PF13374">
    <property type="entry name" value="TPR_10"/>
    <property type="match status" value="4"/>
</dbReference>
<dbReference type="PANTHER" id="PTHR46082">
    <property type="entry name" value="ATP/GTP-BINDING PROTEIN-RELATED"/>
    <property type="match status" value="1"/>
</dbReference>
<reference evidence="5 6" key="2">
    <citation type="journal article" date="2015" name="Eukaryot. Cell">
        <title>Asexual propagation of a virulent clone complex in a human and feline outbreak of sporotrichosis.</title>
        <authorList>
            <person name="Teixeira Mde M."/>
            <person name="Rodrigues A.M."/>
            <person name="Tsui C.K."/>
            <person name="de Almeida L.G."/>
            <person name="Van Diepeningen A.D."/>
            <person name="van den Ende B.G."/>
            <person name="Fernandes G.F."/>
            <person name="Kano R."/>
            <person name="Hamelin R.C."/>
            <person name="Lopes-Bezerra L.M."/>
            <person name="Vasconcelos A.T."/>
            <person name="de Hoog S."/>
            <person name="de Camargo Z.P."/>
            <person name="Felipe M.S."/>
        </authorList>
    </citation>
    <scope>NUCLEOTIDE SEQUENCE [LARGE SCALE GENOMIC DNA]</scope>
    <source>
        <strain evidence="5 6">1099-18</strain>
    </source>
</reference>
<reference evidence="5 6" key="1">
    <citation type="journal article" date="2014" name="BMC Genomics">
        <title>Comparative genomics of the major fungal agents of human and animal Sporotrichosis: Sporothrix schenckii and Sporothrix brasiliensis.</title>
        <authorList>
            <person name="Teixeira M.M."/>
            <person name="de Almeida L.G."/>
            <person name="Kubitschek-Barreira P."/>
            <person name="Alves F.L."/>
            <person name="Kioshima E.S."/>
            <person name="Abadio A.K."/>
            <person name="Fernandes L."/>
            <person name="Derengowski L.S."/>
            <person name="Ferreira K.S."/>
            <person name="Souza R.C."/>
            <person name="Ruiz J.C."/>
            <person name="de Andrade N.C."/>
            <person name="Paes H.C."/>
            <person name="Nicola A.M."/>
            <person name="Albuquerque P."/>
            <person name="Gerber A.L."/>
            <person name="Martins V.P."/>
            <person name="Peconick L.D."/>
            <person name="Neto A.V."/>
            <person name="Chaucanez C.B."/>
            <person name="Silva P.A."/>
            <person name="Cunha O.L."/>
            <person name="de Oliveira F.F."/>
            <person name="dos Santos T.C."/>
            <person name="Barros A.L."/>
            <person name="Soares M.A."/>
            <person name="de Oliveira L.M."/>
            <person name="Marini M.M."/>
            <person name="Villalobos-Duno H."/>
            <person name="Cunha M.M."/>
            <person name="de Hoog S."/>
            <person name="da Silveira J.F."/>
            <person name="Henrissat B."/>
            <person name="Nino-Vega G.A."/>
            <person name="Cisalpino P.S."/>
            <person name="Mora-Montes H.M."/>
            <person name="Almeida S.R."/>
            <person name="Stajich J.E."/>
            <person name="Lopes-Bezerra L.M."/>
            <person name="Vasconcelos A.T."/>
            <person name="Felipe M.S."/>
        </authorList>
    </citation>
    <scope>NUCLEOTIDE SEQUENCE [LARGE SCALE GENOMIC DNA]</scope>
    <source>
        <strain evidence="5 6">1099-18</strain>
    </source>
</reference>
<dbReference type="KEGG" id="ssck:SPSK_03911"/>
<evidence type="ECO:0000256" key="2">
    <source>
        <dbReference type="PROSITE-ProRule" id="PRU01161"/>
    </source>
</evidence>
<dbReference type="PROSITE" id="PS51635">
    <property type="entry name" value="PNPLA"/>
    <property type="match status" value="1"/>
</dbReference>
<name>A0A0F2M0J4_SPOSC</name>
<dbReference type="InterPro" id="IPR011990">
    <property type="entry name" value="TPR-like_helical_dom_sf"/>
</dbReference>
<dbReference type="InterPro" id="IPR053137">
    <property type="entry name" value="NLR-like"/>
</dbReference>
<protein>
    <recommendedName>
        <fullName evidence="4">PNPLA domain-containing protein</fullName>
    </recommendedName>
</protein>
<feature type="compositionally biased region" description="Polar residues" evidence="3">
    <location>
        <begin position="335"/>
        <end position="351"/>
    </location>
</feature>
<dbReference type="CDD" id="cd07216">
    <property type="entry name" value="Pat17_PNPLA8_PNPLA9_like3"/>
    <property type="match status" value="1"/>
</dbReference>
<organism evidence="5 6">
    <name type="scientific">Sporothrix schenckii 1099-18</name>
    <dbReference type="NCBI Taxonomy" id="1397361"/>
    <lineage>
        <taxon>Eukaryota</taxon>
        <taxon>Fungi</taxon>
        <taxon>Dikarya</taxon>
        <taxon>Ascomycota</taxon>
        <taxon>Pezizomycotina</taxon>
        <taxon>Sordariomycetes</taxon>
        <taxon>Sordariomycetidae</taxon>
        <taxon>Ophiostomatales</taxon>
        <taxon>Ophiostomataceae</taxon>
        <taxon>Sporothrix</taxon>
    </lineage>
</organism>
<dbReference type="AlphaFoldDB" id="A0A0F2M0J4"/>
<evidence type="ECO:0000313" key="5">
    <source>
        <dbReference type="EMBL" id="KJR83222.1"/>
    </source>
</evidence>
<dbReference type="Pfam" id="PF13424">
    <property type="entry name" value="TPR_12"/>
    <property type="match status" value="1"/>
</dbReference>
<dbReference type="SUPFAM" id="SSF52540">
    <property type="entry name" value="P-loop containing nucleoside triphosphate hydrolases"/>
    <property type="match status" value="1"/>
</dbReference>
<dbReference type="NCBIfam" id="NF040586">
    <property type="entry name" value="FxSxx_TPR"/>
    <property type="match status" value="1"/>
</dbReference>
<feature type="active site" description="Nucleophile" evidence="2">
    <location>
        <position position="55"/>
    </location>
</feature>
<evidence type="ECO:0000259" key="4">
    <source>
        <dbReference type="PROSITE" id="PS51635"/>
    </source>
</evidence>
<evidence type="ECO:0000256" key="1">
    <source>
        <dbReference type="ARBA" id="ARBA00023098"/>
    </source>
</evidence>
<feature type="active site" description="Proton acceptor" evidence="2">
    <location>
        <position position="197"/>
    </location>
</feature>
<feature type="region of interest" description="Disordered" evidence="3">
    <location>
        <begin position="330"/>
        <end position="365"/>
    </location>
</feature>
<dbReference type="InterPro" id="IPR002641">
    <property type="entry name" value="PNPLA_dom"/>
</dbReference>
<evidence type="ECO:0000256" key="3">
    <source>
        <dbReference type="SAM" id="MobiDB-lite"/>
    </source>
</evidence>
<dbReference type="InterPro" id="IPR002182">
    <property type="entry name" value="NB-ARC"/>
</dbReference>
<feature type="short sequence motif" description="DGA/G" evidence="2">
    <location>
        <begin position="197"/>
        <end position="199"/>
    </location>
</feature>
<dbReference type="PANTHER" id="PTHR46082:SF6">
    <property type="entry name" value="AAA+ ATPASE DOMAIN-CONTAINING PROTEIN-RELATED"/>
    <property type="match status" value="1"/>
</dbReference>
<keyword evidence="1 2" id="KW-0443">Lipid metabolism</keyword>
<dbReference type="Pfam" id="PF00931">
    <property type="entry name" value="NB-ARC"/>
    <property type="match status" value="1"/>
</dbReference>
<dbReference type="Proteomes" id="UP000033710">
    <property type="component" value="Unassembled WGS sequence"/>
</dbReference>
<dbReference type="Gene3D" id="3.40.1090.10">
    <property type="entry name" value="Cytosolic phospholipase A2 catalytic domain"/>
    <property type="match status" value="1"/>
</dbReference>
<sequence length="1054" mass="118118">MSNRPLCLLALDGGGIRGLSELLILEEIMSRIKTDLDMDEDPLPADFFDLIGGTSTGGLIALLLGRLRLSVPQARREYVKIANEVFSIKRFFDKSKFDGKTLEMAVKQVLQKTLGPGRESERMLDRAKPTCGVFVSAVLQQDTQARAGPTLFRTYKVREHATYDCTIWEASRATSAAPAYFDAIAIGEPGEEEVYIDGGLGYNNPIEQVLEEARRQFPLRKVACIVSIGTGLAREIRFPDTPKTNWSKLVHALKKMATESDTTAERVQARYREAHDTYFRFSVDRGLDNIDLAECEKISDVRTYTTGYMRQTVVSAQINSVVRALLASKAEPGPDTSTSMIPVSTPTSASVSGAAGSQRPPQMLPWNSTSETMTDIHYKVEDVVPTTKVRAWSVPFEKNPDFTGRESEFKKLRNALFTKEQTAKVAVAGLGGIGKTQLVLAMAYHIRDEFKDCGVLWMPCTSRESIEKAFAVAAKELNIPGAESDKADAKALVRDHLSKESAGRWLLVFDNADDISVWFNQAAGESGRLIDYLPKSQHGSIIFTTRVKKEAVRLTGRNIIEMSAMDEDGGKQLLRNYLLDKDLVDNREDTAALLARLTYLPLAIVQAAAYINANNISLRDYLSLLNEQEEEVIDLLSEDFEDEWRYRDVQNPVATTWLVSFGQVRQRDPLAADYLSFMACVDAKDIPPSLLPPGPSQKKVIDAIGTLQGYSFVAKRSTDSAINIHRLVHLATRNWLRKEGLLADWTLRVIARLAEVLTPINQENKEIWRPLMPHAYHTLGISRGNEEVKEYVDLLLRYGICLYSDGRYNEAEIPCKKVMETRKTQLGVDHPETLKSMGHVACTYWHQGRWDEAEKLDVQVMETRKTQLGVDHPETLKSMTHLAMTLCSQGRWDEAEKLEVQVMETSMKKLGADHFITIMSMSSLASSFWNQGRLDEAEKLEVQVMESRKRILGADHPYTLTSITDLALTIGDQGRLDEAEKLEVHVLETKKTVLGADHPETLASMYNLAFTWKSQGRDIEALALMKDCALARQRTLGPEHPYTIVSMDTLEEWS</sequence>
<feature type="short sequence motif" description="GXGXXG" evidence="2">
    <location>
        <begin position="13"/>
        <end position="18"/>
    </location>
</feature>
<comment type="caution">
    <text evidence="5">The sequence shown here is derived from an EMBL/GenBank/DDBJ whole genome shotgun (WGS) entry which is preliminary data.</text>
</comment>
<dbReference type="RefSeq" id="XP_016585898.1">
    <property type="nucleotide sequence ID" value="XM_016730726.1"/>
</dbReference>
<gene>
    <name evidence="5" type="ORF">SPSK_03911</name>
</gene>